<reference evidence="13" key="1">
    <citation type="submission" date="2020-10" db="EMBL/GenBank/DDBJ databases">
        <title>Sequencing the genomes of 1000 actinobacteria strains.</title>
        <authorList>
            <person name="Klenk H.-P."/>
        </authorList>
    </citation>
    <scope>NUCLEOTIDE SEQUENCE</scope>
    <source>
        <strain evidence="13">DSM 46832</strain>
    </source>
</reference>
<proteinExistence type="inferred from homology"/>
<feature type="domain" description="ABC transporter" evidence="11">
    <location>
        <begin position="351"/>
        <end position="586"/>
    </location>
</feature>
<evidence type="ECO:0000256" key="6">
    <source>
        <dbReference type="ARBA" id="ARBA00022840"/>
    </source>
</evidence>
<dbReference type="FunFam" id="3.40.50.300:FF:000299">
    <property type="entry name" value="ABC transporter ATP-binding protein/permease"/>
    <property type="match status" value="1"/>
</dbReference>
<evidence type="ECO:0000256" key="8">
    <source>
        <dbReference type="ARBA" id="ARBA00023136"/>
    </source>
</evidence>
<name>A0A927M9K1_9ACTN</name>
<dbReference type="SUPFAM" id="SSF90123">
    <property type="entry name" value="ABC transporter transmembrane region"/>
    <property type="match status" value="1"/>
</dbReference>
<evidence type="ECO:0000256" key="4">
    <source>
        <dbReference type="ARBA" id="ARBA00022692"/>
    </source>
</evidence>
<dbReference type="AlphaFoldDB" id="A0A927M9K1"/>
<evidence type="ECO:0000256" key="7">
    <source>
        <dbReference type="ARBA" id="ARBA00022989"/>
    </source>
</evidence>
<evidence type="ECO:0000256" key="5">
    <source>
        <dbReference type="ARBA" id="ARBA00022741"/>
    </source>
</evidence>
<dbReference type="InterPro" id="IPR039421">
    <property type="entry name" value="Type_1_exporter"/>
</dbReference>
<keyword evidence="6" id="KW-0067">ATP-binding</keyword>
<evidence type="ECO:0000259" key="11">
    <source>
        <dbReference type="PROSITE" id="PS50893"/>
    </source>
</evidence>
<dbReference type="RefSeq" id="WP_192769046.1">
    <property type="nucleotide sequence ID" value="NZ_JADBEB010000001.1"/>
</dbReference>
<evidence type="ECO:0000256" key="3">
    <source>
        <dbReference type="ARBA" id="ARBA00022475"/>
    </source>
</evidence>
<dbReference type="Pfam" id="PF00664">
    <property type="entry name" value="ABC_membrane"/>
    <property type="match status" value="1"/>
</dbReference>
<feature type="transmembrane region" description="Helical" evidence="10">
    <location>
        <begin position="174"/>
        <end position="190"/>
    </location>
</feature>
<keyword evidence="8 10" id="KW-0472">Membrane</keyword>
<dbReference type="InterPro" id="IPR027417">
    <property type="entry name" value="P-loop_NTPase"/>
</dbReference>
<feature type="transmembrane region" description="Helical" evidence="10">
    <location>
        <begin position="29"/>
        <end position="50"/>
    </location>
</feature>
<sequence length="604" mass="63961">MTSSPPPAGGPGSARRLVALLARPRRRELLRIAVVLPAKLLATIAVPLLVGRMLDRGIPALVERRWVEAALLAGLLLTAAAAELTLTHRVLYQVSMLGQEMLFELRCRVAGAALGQSSTFHDQHHSGEAFSRAGGDVQTVGRLFDAGPDGLVTRLLTVIVIGAVLPFVDGPLACLTAAALAPVALLLGWVRRRGGRAHRAAQRATADLTTGLLEATRVVRVLQAFGAQERAAAALHRSSRRYRRAHQRALLLAGLFPPAVRLAGNTAVAAVLVVGAYRIARGQASVGEVTAFLLFLRRLVDPLQDLASFLETCQAAVAALERLGDLVGREPEDVPRPPGPARHPAAAPGEVELRDIWFSYAGRSRPALRGVSFRIAAGETVALVGATGAGKSTIAKLLIRAYHPTRGTVLLGGTDLARVPEDELRRAVVPVLQESFVFTATVMENVALARPGAGEEEVVRACRLVGADRFIARLPDGYQTRIGRRGYRLSAGQDQLVALARVCLADPVLVVLDEATAALDAESERTVQDALRKLLTGRTALLIAHRFTALRLADRVVVLDDGTVLEQGSVAALAAAGGDFARQSRAWRAVLAGDSPSPSGPAVP</sequence>
<dbReference type="PANTHER" id="PTHR43394">
    <property type="entry name" value="ATP-DEPENDENT PERMEASE MDL1, MITOCHONDRIAL"/>
    <property type="match status" value="1"/>
</dbReference>
<dbReference type="InterPro" id="IPR003439">
    <property type="entry name" value="ABC_transporter-like_ATP-bd"/>
</dbReference>
<dbReference type="InterPro" id="IPR003593">
    <property type="entry name" value="AAA+_ATPase"/>
</dbReference>
<dbReference type="PANTHER" id="PTHR43394:SF1">
    <property type="entry name" value="ATP-BINDING CASSETTE SUB-FAMILY B MEMBER 10, MITOCHONDRIAL"/>
    <property type="match status" value="1"/>
</dbReference>
<gene>
    <name evidence="13" type="ORF">H4W31_005235</name>
</gene>
<evidence type="ECO:0000259" key="12">
    <source>
        <dbReference type="PROSITE" id="PS50929"/>
    </source>
</evidence>
<dbReference type="Gene3D" id="1.20.1560.10">
    <property type="entry name" value="ABC transporter type 1, transmembrane domain"/>
    <property type="match status" value="1"/>
</dbReference>
<dbReference type="SUPFAM" id="SSF52540">
    <property type="entry name" value="P-loop containing nucleoside triphosphate hydrolases"/>
    <property type="match status" value="1"/>
</dbReference>
<evidence type="ECO:0000256" key="10">
    <source>
        <dbReference type="SAM" id="Phobius"/>
    </source>
</evidence>
<keyword evidence="7 10" id="KW-1133">Transmembrane helix</keyword>
<dbReference type="PROSITE" id="PS50893">
    <property type="entry name" value="ABC_TRANSPORTER_2"/>
    <property type="match status" value="1"/>
</dbReference>
<dbReference type="Pfam" id="PF00005">
    <property type="entry name" value="ABC_tran"/>
    <property type="match status" value="1"/>
</dbReference>
<dbReference type="GO" id="GO:0005886">
    <property type="term" value="C:plasma membrane"/>
    <property type="evidence" value="ECO:0007669"/>
    <property type="project" value="UniProtKB-SubCell"/>
</dbReference>
<dbReference type="Proteomes" id="UP000649753">
    <property type="component" value="Unassembled WGS sequence"/>
</dbReference>
<dbReference type="InterPro" id="IPR011527">
    <property type="entry name" value="ABC1_TM_dom"/>
</dbReference>
<feature type="transmembrane region" description="Helical" evidence="10">
    <location>
        <begin position="70"/>
        <end position="92"/>
    </location>
</feature>
<organism evidence="13 14">
    <name type="scientific">Plantactinospora soyae</name>
    <dbReference type="NCBI Taxonomy" id="1544732"/>
    <lineage>
        <taxon>Bacteria</taxon>
        <taxon>Bacillati</taxon>
        <taxon>Actinomycetota</taxon>
        <taxon>Actinomycetes</taxon>
        <taxon>Micromonosporales</taxon>
        <taxon>Micromonosporaceae</taxon>
        <taxon>Plantactinospora</taxon>
    </lineage>
</organism>
<evidence type="ECO:0000256" key="1">
    <source>
        <dbReference type="ARBA" id="ARBA00004651"/>
    </source>
</evidence>
<keyword evidence="2" id="KW-0813">Transport</keyword>
<feature type="transmembrane region" description="Helical" evidence="10">
    <location>
        <begin position="249"/>
        <end position="277"/>
    </location>
</feature>
<accession>A0A927M9K1</accession>
<keyword evidence="3" id="KW-1003">Cell membrane</keyword>
<comment type="caution">
    <text evidence="13">The sequence shown here is derived from an EMBL/GenBank/DDBJ whole genome shotgun (WGS) entry which is preliminary data.</text>
</comment>
<evidence type="ECO:0000256" key="9">
    <source>
        <dbReference type="ARBA" id="ARBA00061644"/>
    </source>
</evidence>
<keyword evidence="14" id="KW-1185">Reference proteome</keyword>
<comment type="similarity">
    <text evidence="9">Belongs to the ABC transporter superfamily. Lipid exporter (TC 3.A.1.106) family.</text>
</comment>
<dbReference type="SMART" id="SM00382">
    <property type="entry name" value="AAA"/>
    <property type="match status" value="1"/>
</dbReference>
<evidence type="ECO:0000256" key="2">
    <source>
        <dbReference type="ARBA" id="ARBA00022448"/>
    </source>
</evidence>
<dbReference type="GO" id="GO:0015421">
    <property type="term" value="F:ABC-type oligopeptide transporter activity"/>
    <property type="evidence" value="ECO:0007669"/>
    <property type="project" value="TreeGrafter"/>
</dbReference>
<dbReference type="PROSITE" id="PS50929">
    <property type="entry name" value="ABC_TM1F"/>
    <property type="match status" value="1"/>
</dbReference>
<comment type="subcellular location">
    <subcellularLocation>
        <location evidence="1">Cell membrane</location>
        <topology evidence="1">Multi-pass membrane protein</topology>
    </subcellularLocation>
</comment>
<dbReference type="InterPro" id="IPR036640">
    <property type="entry name" value="ABC1_TM_sf"/>
</dbReference>
<evidence type="ECO:0000313" key="13">
    <source>
        <dbReference type="EMBL" id="MBE1489597.1"/>
    </source>
</evidence>
<protein>
    <submittedName>
        <fullName evidence="13">ABC-type multidrug transport system fused ATPase/permease subunit</fullName>
    </submittedName>
</protein>
<feature type="transmembrane region" description="Helical" evidence="10">
    <location>
        <begin position="151"/>
        <end position="168"/>
    </location>
</feature>
<dbReference type="EMBL" id="JADBEB010000001">
    <property type="protein sequence ID" value="MBE1489597.1"/>
    <property type="molecule type" value="Genomic_DNA"/>
</dbReference>
<keyword evidence="4 10" id="KW-0812">Transmembrane</keyword>
<dbReference type="GO" id="GO:0005524">
    <property type="term" value="F:ATP binding"/>
    <property type="evidence" value="ECO:0007669"/>
    <property type="project" value="UniProtKB-KW"/>
</dbReference>
<dbReference type="Gene3D" id="3.40.50.300">
    <property type="entry name" value="P-loop containing nucleotide triphosphate hydrolases"/>
    <property type="match status" value="1"/>
</dbReference>
<evidence type="ECO:0000313" key="14">
    <source>
        <dbReference type="Proteomes" id="UP000649753"/>
    </source>
</evidence>
<feature type="domain" description="ABC transmembrane type-1" evidence="12">
    <location>
        <begin position="41"/>
        <end position="315"/>
    </location>
</feature>
<dbReference type="GO" id="GO:0016887">
    <property type="term" value="F:ATP hydrolysis activity"/>
    <property type="evidence" value="ECO:0007669"/>
    <property type="project" value="InterPro"/>
</dbReference>
<keyword evidence="5" id="KW-0547">Nucleotide-binding</keyword>